<proteinExistence type="predicted"/>
<dbReference type="EMBL" id="CAMGYJ010000006">
    <property type="protein sequence ID" value="CAI0431480.1"/>
    <property type="molecule type" value="Genomic_DNA"/>
</dbReference>
<dbReference type="Pfam" id="PF14111">
    <property type="entry name" value="DUF4283"/>
    <property type="match status" value="1"/>
</dbReference>
<gene>
    <name evidence="3" type="ORF">LITE_LOCUS23031</name>
</gene>
<evidence type="ECO:0000259" key="2">
    <source>
        <dbReference type="Pfam" id="PF14111"/>
    </source>
</evidence>
<feature type="region of interest" description="Disordered" evidence="1">
    <location>
        <begin position="208"/>
        <end position="261"/>
    </location>
</feature>
<evidence type="ECO:0000313" key="3">
    <source>
        <dbReference type="EMBL" id="CAI0431480.1"/>
    </source>
</evidence>
<feature type="domain" description="DUF4283" evidence="2">
    <location>
        <begin position="3"/>
        <end position="70"/>
    </location>
</feature>
<keyword evidence="4" id="KW-1185">Reference proteome</keyword>
<feature type="compositionally biased region" description="Basic and acidic residues" evidence="1">
    <location>
        <begin position="245"/>
        <end position="257"/>
    </location>
</feature>
<accession>A0AAV0LAG7</accession>
<dbReference type="InterPro" id="IPR040256">
    <property type="entry name" value="At4g02000-like"/>
</dbReference>
<sequence length="302" mass="34127">MGRSVSYTLIHKRLTIIWAKAGAIQVTSVKNGYFLVRFTNDIDYERAITGGAWMVGDNYLTVHPWSPEFNAYSHQISSTLVWAMLLDIPIHYFHPDAVMKIGARIGKPVCIDHATKTGARRNYARVCVQVDLTKPLLSQFRIKGSKYFIQYEGLEKICLNCGMYTEHTRCACVEPKQSAEPEVMEMRESQVAKDPKMLYGEWIAKRKPRPHRGQIGHQTGEGRAARTSSAAEKKTEPGSRFSVLQREEETHSGKEQDTVMGVEELDNITMPRPTSPFSHIGKEEARLARRIIGGVCLVNRSM</sequence>
<organism evidence="3 4">
    <name type="scientific">Linum tenue</name>
    <dbReference type="NCBI Taxonomy" id="586396"/>
    <lineage>
        <taxon>Eukaryota</taxon>
        <taxon>Viridiplantae</taxon>
        <taxon>Streptophyta</taxon>
        <taxon>Embryophyta</taxon>
        <taxon>Tracheophyta</taxon>
        <taxon>Spermatophyta</taxon>
        <taxon>Magnoliopsida</taxon>
        <taxon>eudicotyledons</taxon>
        <taxon>Gunneridae</taxon>
        <taxon>Pentapetalae</taxon>
        <taxon>rosids</taxon>
        <taxon>fabids</taxon>
        <taxon>Malpighiales</taxon>
        <taxon>Linaceae</taxon>
        <taxon>Linum</taxon>
    </lineage>
</organism>
<evidence type="ECO:0000313" key="4">
    <source>
        <dbReference type="Proteomes" id="UP001154282"/>
    </source>
</evidence>
<evidence type="ECO:0000256" key="1">
    <source>
        <dbReference type="SAM" id="MobiDB-lite"/>
    </source>
</evidence>
<dbReference type="PANTHER" id="PTHR31286:SF99">
    <property type="entry name" value="DUF4283 DOMAIN-CONTAINING PROTEIN"/>
    <property type="match status" value="1"/>
</dbReference>
<dbReference type="InterPro" id="IPR025558">
    <property type="entry name" value="DUF4283"/>
</dbReference>
<dbReference type="AlphaFoldDB" id="A0AAV0LAG7"/>
<reference evidence="3" key="1">
    <citation type="submission" date="2022-08" db="EMBL/GenBank/DDBJ databases">
        <authorList>
            <person name="Gutierrez-Valencia J."/>
        </authorList>
    </citation>
    <scope>NUCLEOTIDE SEQUENCE</scope>
</reference>
<comment type="caution">
    <text evidence="3">The sequence shown here is derived from an EMBL/GenBank/DDBJ whole genome shotgun (WGS) entry which is preliminary data.</text>
</comment>
<protein>
    <recommendedName>
        <fullName evidence="2">DUF4283 domain-containing protein</fullName>
    </recommendedName>
</protein>
<dbReference type="Proteomes" id="UP001154282">
    <property type="component" value="Unassembled WGS sequence"/>
</dbReference>
<name>A0AAV0LAG7_9ROSI</name>
<dbReference type="PANTHER" id="PTHR31286">
    <property type="entry name" value="GLYCINE-RICH CELL WALL STRUCTURAL PROTEIN 1.8-LIKE"/>
    <property type="match status" value="1"/>
</dbReference>